<keyword evidence="6" id="KW-1185">Reference proteome</keyword>
<comment type="caution">
    <text evidence="5">The sequence shown here is derived from an EMBL/GenBank/DDBJ whole genome shotgun (WGS) entry which is preliminary data.</text>
</comment>
<dbReference type="Proteomes" id="UP001484239">
    <property type="component" value="Unassembled WGS sequence"/>
</dbReference>
<feature type="repeat" description="ANK" evidence="3">
    <location>
        <begin position="265"/>
        <end position="297"/>
    </location>
</feature>
<reference evidence="5 6" key="1">
    <citation type="submission" date="2024-02" db="EMBL/GenBank/DDBJ databases">
        <title>A novel Gemmatimonadota bacterium.</title>
        <authorList>
            <person name="Du Z.-J."/>
            <person name="Ye Y.-Q."/>
        </authorList>
    </citation>
    <scope>NUCLEOTIDE SEQUENCE [LARGE SCALE GENOMIC DNA]</scope>
    <source>
        <strain evidence="5 6">DH-20</strain>
    </source>
</reference>
<protein>
    <submittedName>
        <fullName evidence="5">Ankyrin repeat domain-containing protein</fullName>
    </submittedName>
</protein>
<feature type="repeat" description="ANK" evidence="3">
    <location>
        <begin position="76"/>
        <end position="108"/>
    </location>
</feature>
<dbReference type="PANTHER" id="PTHR24173:SF74">
    <property type="entry name" value="ANKYRIN REPEAT DOMAIN-CONTAINING PROTEIN 16"/>
    <property type="match status" value="1"/>
</dbReference>
<name>A0ABU9E9S5_9BACT</name>
<feature type="repeat" description="ANK" evidence="3">
    <location>
        <begin position="42"/>
        <end position="74"/>
    </location>
</feature>
<feature type="signal peptide" evidence="4">
    <location>
        <begin position="1"/>
        <end position="19"/>
    </location>
</feature>
<keyword evidence="4" id="KW-0732">Signal</keyword>
<dbReference type="Pfam" id="PF12796">
    <property type="entry name" value="Ank_2"/>
    <property type="match status" value="2"/>
</dbReference>
<dbReference type="PROSITE" id="PS50297">
    <property type="entry name" value="ANK_REP_REGION"/>
    <property type="match status" value="7"/>
</dbReference>
<dbReference type="InterPro" id="IPR002110">
    <property type="entry name" value="Ankyrin_rpt"/>
</dbReference>
<dbReference type="SUPFAM" id="SSF48403">
    <property type="entry name" value="Ankyrin repeat"/>
    <property type="match status" value="2"/>
</dbReference>
<gene>
    <name evidence="5" type="ORF">WI372_07785</name>
</gene>
<organism evidence="5 6">
    <name type="scientific">Gaopeijia maritima</name>
    <dbReference type="NCBI Taxonomy" id="3119007"/>
    <lineage>
        <taxon>Bacteria</taxon>
        <taxon>Pseudomonadati</taxon>
        <taxon>Gemmatimonadota</taxon>
        <taxon>Longimicrobiia</taxon>
        <taxon>Gaopeijiales</taxon>
        <taxon>Gaopeijiaceae</taxon>
        <taxon>Gaopeijia</taxon>
    </lineage>
</organism>
<dbReference type="InterPro" id="IPR036770">
    <property type="entry name" value="Ankyrin_rpt-contain_sf"/>
</dbReference>
<dbReference type="PRINTS" id="PR01415">
    <property type="entry name" value="ANKYRIN"/>
</dbReference>
<dbReference type="SMART" id="SM00248">
    <property type="entry name" value="ANK"/>
    <property type="match status" value="9"/>
</dbReference>
<feature type="repeat" description="ANK" evidence="3">
    <location>
        <begin position="509"/>
        <end position="541"/>
    </location>
</feature>
<dbReference type="PROSITE" id="PS50088">
    <property type="entry name" value="ANK_REPEAT"/>
    <property type="match status" value="7"/>
</dbReference>
<dbReference type="EMBL" id="JBBHLI010000003">
    <property type="protein sequence ID" value="MEK9500873.1"/>
    <property type="molecule type" value="Genomic_DNA"/>
</dbReference>
<evidence type="ECO:0000256" key="3">
    <source>
        <dbReference type="PROSITE-ProRule" id="PRU00023"/>
    </source>
</evidence>
<dbReference type="PANTHER" id="PTHR24173">
    <property type="entry name" value="ANKYRIN REPEAT CONTAINING"/>
    <property type="match status" value="1"/>
</dbReference>
<dbReference type="Gene3D" id="1.25.40.20">
    <property type="entry name" value="Ankyrin repeat-containing domain"/>
    <property type="match status" value="4"/>
</dbReference>
<feature type="repeat" description="ANK" evidence="3">
    <location>
        <begin position="299"/>
        <end position="331"/>
    </location>
</feature>
<keyword evidence="1" id="KW-0677">Repeat</keyword>
<feature type="chain" id="PRO_5046827819" evidence="4">
    <location>
        <begin position="20"/>
        <end position="581"/>
    </location>
</feature>
<feature type="repeat" description="ANK" evidence="3">
    <location>
        <begin position="110"/>
        <end position="142"/>
    </location>
</feature>
<dbReference type="Pfam" id="PF13637">
    <property type="entry name" value="Ank_4"/>
    <property type="match status" value="2"/>
</dbReference>
<evidence type="ECO:0000256" key="2">
    <source>
        <dbReference type="ARBA" id="ARBA00023043"/>
    </source>
</evidence>
<dbReference type="RefSeq" id="WP_405286684.1">
    <property type="nucleotide sequence ID" value="NZ_JBBHLI010000003.1"/>
</dbReference>
<keyword evidence="2 3" id="KW-0040">ANK repeat</keyword>
<evidence type="ECO:0000256" key="4">
    <source>
        <dbReference type="SAM" id="SignalP"/>
    </source>
</evidence>
<evidence type="ECO:0000313" key="5">
    <source>
        <dbReference type="EMBL" id="MEK9500873.1"/>
    </source>
</evidence>
<sequence length="581" mass="60268">MSRVAGTAALLAATVLASGAVGTDALRAQTFASAETGAVRGDGSTELHDAAEAGDVERTRALIASGADLEATTRIGAYTPLHLAAAAGRAGTVQALLDAGANPHATTETGDVVALHFAAAAGSVEAVEALIAAGADVDALESERGQTPLIFAISRNRLGAIEALIAAGADVEAATFVVSIPEMQSVSSRASSVRAQVLDSLAAAEGVDPVNFRPTPEQVELAVRRANEVEPAARIAPADVADYHADPDVGDGGGSSYGALVGRQGGLTPLLHAAREGRVEAVEALLRAGADIDRVSLGDHTSPILIATLNGHFDLALQLLERGADPNLASDAGAAPLYAALNTHWAPKARYPQQQAYTQQEADYLTLMRALLEAGADPNLRTNRHLWYMGYTFDQLSVDTRGSSPFWRAAYATDVAAMELLVEFGADPTVPTLAGNPRRAPDPDAVDPSGMPPMKAGDPGVFPIHAASGVGYGEGFAGNAHRHVEDGWVPAVKYLVEVHGADVNARDLNGYTPLHHAAARGDNKLIEYLVSKGADPMVVSRRGQTTVDMANGPVQRISPFPETIALLESMGAINNHNCQSC</sequence>
<evidence type="ECO:0000256" key="1">
    <source>
        <dbReference type="ARBA" id="ARBA00022737"/>
    </source>
</evidence>
<accession>A0ABU9E9S5</accession>
<proteinExistence type="predicted"/>
<feature type="repeat" description="ANK" evidence="3">
    <location>
        <begin position="144"/>
        <end position="176"/>
    </location>
</feature>
<evidence type="ECO:0000313" key="6">
    <source>
        <dbReference type="Proteomes" id="UP001484239"/>
    </source>
</evidence>